<keyword evidence="1" id="KW-0732">Signal</keyword>
<dbReference type="InterPro" id="IPR003609">
    <property type="entry name" value="Pan_app"/>
</dbReference>
<feature type="signal peptide" evidence="1">
    <location>
        <begin position="1"/>
        <end position="17"/>
    </location>
</feature>
<organism evidence="3 4">
    <name type="scientific">Penicillium malachiteum</name>
    <dbReference type="NCBI Taxonomy" id="1324776"/>
    <lineage>
        <taxon>Eukaryota</taxon>
        <taxon>Fungi</taxon>
        <taxon>Dikarya</taxon>
        <taxon>Ascomycota</taxon>
        <taxon>Pezizomycotina</taxon>
        <taxon>Eurotiomycetes</taxon>
        <taxon>Eurotiomycetidae</taxon>
        <taxon>Eurotiales</taxon>
        <taxon>Aspergillaceae</taxon>
        <taxon>Penicillium</taxon>
    </lineage>
</organism>
<gene>
    <name evidence="3" type="ORF">N7493_002307</name>
</gene>
<proteinExistence type="predicted"/>
<evidence type="ECO:0000256" key="1">
    <source>
        <dbReference type="SAM" id="SignalP"/>
    </source>
</evidence>
<reference evidence="3" key="1">
    <citation type="journal article" date="2023" name="IMA Fungus">
        <title>Comparative genomic study of the Penicillium genus elucidates a diverse pangenome and 15 lateral gene transfer events.</title>
        <authorList>
            <person name="Petersen C."/>
            <person name="Sorensen T."/>
            <person name="Nielsen M.R."/>
            <person name="Sondergaard T.E."/>
            <person name="Sorensen J.L."/>
            <person name="Fitzpatrick D.A."/>
            <person name="Frisvad J.C."/>
            <person name="Nielsen K.L."/>
        </authorList>
    </citation>
    <scope>NUCLEOTIDE SEQUENCE</scope>
    <source>
        <strain evidence="3">IBT 17514</strain>
    </source>
</reference>
<name>A0AAD6HS53_9EURO</name>
<keyword evidence="4" id="KW-1185">Reference proteome</keyword>
<accession>A0AAD6HS53</accession>
<evidence type="ECO:0000313" key="3">
    <source>
        <dbReference type="EMBL" id="KAJ5733521.1"/>
    </source>
</evidence>
<dbReference type="AlphaFoldDB" id="A0AAD6HS53"/>
<dbReference type="Proteomes" id="UP001215712">
    <property type="component" value="Unassembled WGS sequence"/>
</dbReference>
<protein>
    <recommendedName>
        <fullName evidence="2">Apple domain-containing protein</fullName>
    </recommendedName>
</protein>
<dbReference type="Pfam" id="PF00024">
    <property type="entry name" value="PAN_1"/>
    <property type="match status" value="1"/>
</dbReference>
<reference evidence="3" key="2">
    <citation type="submission" date="2023-01" db="EMBL/GenBank/DDBJ databases">
        <authorList>
            <person name="Petersen C."/>
        </authorList>
    </citation>
    <scope>NUCLEOTIDE SEQUENCE</scope>
    <source>
        <strain evidence="3">IBT 17514</strain>
    </source>
</reference>
<feature type="domain" description="Apple" evidence="2">
    <location>
        <begin position="433"/>
        <end position="478"/>
    </location>
</feature>
<evidence type="ECO:0000259" key="2">
    <source>
        <dbReference type="Pfam" id="PF00024"/>
    </source>
</evidence>
<dbReference type="Gene3D" id="3.50.4.10">
    <property type="entry name" value="Hepatocyte Growth Factor"/>
    <property type="match status" value="1"/>
</dbReference>
<comment type="caution">
    <text evidence="3">The sequence shown here is derived from an EMBL/GenBank/DDBJ whole genome shotgun (WGS) entry which is preliminary data.</text>
</comment>
<dbReference type="EMBL" id="JAQJAN010000003">
    <property type="protein sequence ID" value="KAJ5733521.1"/>
    <property type="molecule type" value="Genomic_DNA"/>
</dbReference>
<feature type="chain" id="PRO_5042177069" description="Apple domain-containing protein" evidence="1">
    <location>
        <begin position="18"/>
        <end position="493"/>
    </location>
</feature>
<evidence type="ECO:0000313" key="4">
    <source>
        <dbReference type="Proteomes" id="UP001215712"/>
    </source>
</evidence>
<sequence length="493" mass="52544">MHISLLLGLGAVLQTYARPLDKDSFTERSHPSLPRCANDHVWGLFEGTELRAEASAFCSTYIEKTQTHISTVHPMTTKTEPAVTITVATHHVTVTDTSVVHHTITSWSTSTKNIPATVTRVVDDVVLVTDVVTTTDTTLLSTVTDDITTTVTDATIYNTVFITDDITTTYATVYATQTAIEDITLTDATMTSTATILATVTAAADLESRGIQAKEVKVEEKDSRGRCISPACLHTSWLDNIHTIEARLLSSACSCLVEPSTIIKTVTKTGNKVTRTIVPTARVTATDHITKVITHISTDVVVKTTVIDKPSDIFVTVTDTVTSTTTDFVDATAHSTETVIAVTTIDETATATRTVVTSLTIDETASSTATITDTVTIDETASTTVTVTETTTETAAASVQTGNCDSLSNPYTNSAGQEFTLDCGHYYPVQSGGSVASFTVSYFSECLDKCTEYSTCVGVDFDSSSGYCELFNSAHDSAAVAYDSALIVTVSVI</sequence>